<dbReference type="PROSITE" id="PS51186">
    <property type="entry name" value="GNAT"/>
    <property type="match status" value="1"/>
</dbReference>
<evidence type="ECO:0000259" key="2">
    <source>
        <dbReference type="PROSITE" id="PS51186"/>
    </source>
</evidence>
<accession>A0ABV3ALZ0</accession>
<dbReference type="InterPro" id="IPR016181">
    <property type="entry name" value="Acyl_CoA_acyltransferase"/>
</dbReference>
<dbReference type="InterPro" id="IPR000182">
    <property type="entry name" value="GNAT_dom"/>
</dbReference>
<keyword evidence="4" id="KW-1185">Reference proteome</keyword>
<organism evidence="3 4">
    <name type="scientific">Streptomyces flaveolus</name>
    <dbReference type="NCBI Taxonomy" id="67297"/>
    <lineage>
        <taxon>Bacteria</taxon>
        <taxon>Bacillati</taxon>
        <taxon>Actinomycetota</taxon>
        <taxon>Actinomycetes</taxon>
        <taxon>Kitasatosporales</taxon>
        <taxon>Streptomycetaceae</taxon>
        <taxon>Streptomyces</taxon>
    </lineage>
</organism>
<name>A0ABV3ALZ0_9ACTN</name>
<protein>
    <submittedName>
        <fullName evidence="3">GNAT family N-acetyltransferase</fullName>
        <ecNumber evidence="3">2.3.1.-</ecNumber>
    </submittedName>
</protein>
<evidence type="ECO:0000256" key="1">
    <source>
        <dbReference type="SAM" id="MobiDB-lite"/>
    </source>
</evidence>
<gene>
    <name evidence="3" type="ORF">AB0H04_40220</name>
</gene>
<evidence type="ECO:0000313" key="4">
    <source>
        <dbReference type="Proteomes" id="UP001551011"/>
    </source>
</evidence>
<feature type="compositionally biased region" description="Basic and acidic residues" evidence="1">
    <location>
        <begin position="176"/>
        <end position="190"/>
    </location>
</feature>
<dbReference type="GO" id="GO:0016746">
    <property type="term" value="F:acyltransferase activity"/>
    <property type="evidence" value="ECO:0007669"/>
    <property type="project" value="UniProtKB-KW"/>
</dbReference>
<comment type="caution">
    <text evidence="3">The sequence shown here is derived from an EMBL/GenBank/DDBJ whole genome shotgun (WGS) entry which is preliminary data.</text>
</comment>
<proteinExistence type="predicted"/>
<keyword evidence="3" id="KW-0012">Acyltransferase</keyword>
<dbReference type="Proteomes" id="UP001551011">
    <property type="component" value="Unassembled WGS sequence"/>
</dbReference>
<keyword evidence="3" id="KW-0808">Transferase</keyword>
<sequence>MTWAALEADHGDVSEMHARTSRQSRYDRYQSARSGLTPADWSSLVRPDRGQSWVTRPSADPGTVVAVSHLMHTSTAGVGELGLLVEDAWQNAGLGSCLVRHALARADRLGLRAVTVMTDRSNRRMLAICRALGFRTFDADGEVAELILPVGDGVSPHARGLCRPGAATGRPPRARHGQEGDHKESTRVGHPETAWPAR</sequence>
<dbReference type="RefSeq" id="WP_051848680.1">
    <property type="nucleotide sequence ID" value="NZ_JBEXDP010000116.1"/>
</dbReference>
<dbReference type="EC" id="2.3.1.-" evidence="3"/>
<dbReference type="EMBL" id="JBFAEG010000043">
    <property type="protein sequence ID" value="MEU5712976.1"/>
    <property type="molecule type" value="Genomic_DNA"/>
</dbReference>
<feature type="region of interest" description="Disordered" evidence="1">
    <location>
        <begin position="159"/>
        <end position="198"/>
    </location>
</feature>
<dbReference type="Pfam" id="PF00583">
    <property type="entry name" value="Acetyltransf_1"/>
    <property type="match status" value="1"/>
</dbReference>
<reference evidence="3 4" key="1">
    <citation type="submission" date="2024-06" db="EMBL/GenBank/DDBJ databases">
        <title>The Natural Products Discovery Center: Release of the First 8490 Sequenced Strains for Exploring Actinobacteria Biosynthetic Diversity.</title>
        <authorList>
            <person name="Kalkreuter E."/>
            <person name="Kautsar S.A."/>
            <person name="Yang D."/>
            <person name="Bader C.D."/>
            <person name="Teijaro C.N."/>
            <person name="Fluegel L."/>
            <person name="Davis C.M."/>
            <person name="Simpson J.R."/>
            <person name="Lauterbach L."/>
            <person name="Steele A.D."/>
            <person name="Gui C."/>
            <person name="Meng S."/>
            <person name="Li G."/>
            <person name="Viehrig K."/>
            <person name="Ye F."/>
            <person name="Su P."/>
            <person name="Kiefer A.F."/>
            <person name="Nichols A."/>
            <person name="Cepeda A.J."/>
            <person name="Yan W."/>
            <person name="Fan B."/>
            <person name="Jiang Y."/>
            <person name="Adhikari A."/>
            <person name="Zheng C.-J."/>
            <person name="Schuster L."/>
            <person name="Cowan T.M."/>
            <person name="Smanski M.J."/>
            <person name="Chevrette M.G."/>
            <person name="De Carvalho L.P.S."/>
            <person name="Shen B."/>
        </authorList>
    </citation>
    <scope>NUCLEOTIDE SEQUENCE [LARGE SCALE GENOMIC DNA]</scope>
    <source>
        <strain evidence="3 4">NPDC020594</strain>
    </source>
</reference>
<dbReference type="SUPFAM" id="SSF55729">
    <property type="entry name" value="Acyl-CoA N-acyltransferases (Nat)"/>
    <property type="match status" value="1"/>
</dbReference>
<evidence type="ECO:0000313" key="3">
    <source>
        <dbReference type="EMBL" id="MEU5712976.1"/>
    </source>
</evidence>
<feature type="domain" description="N-acetyltransferase" evidence="2">
    <location>
        <begin position="11"/>
        <end position="151"/>
    </location>
</feature>
<dbReference type="Gene3D" id="3.40.630.30">
    <property type="match status" value="1"/>
</dbReference>